<organism evidence="2 3">
    <name type="scientific">Sphagnum jensenii</name>
    <dbReference type="NCBI Taxonomy" id="128206"/>
    <lineage>
        <taxon>Eukaryota</taxon>
        <taxon>Viridiplantae</taxon>
        <taxon>Streptophyta</taxon>
        <taxon>Embryophyta</taxon>
        <taxon>Bryophyta</taxon>
        <taxon>Sphagnophytina</taxon>
        <taxon>Sphagnopsida</taxon>
        <taxon>Sphagnales</taxon>
        <taxon>Sphagnaceae</taxon>
        <taxon>Sphagnum</taxon>
    </lineage>
</organism>
<feature type="compositionally biased region" description="Basic residues" evidence="1">
    <location>
        <begin position="408"/>
        <end position="423"/>
    </location>
</feature>
<evidence type="ECO:0000313" key="2">
    <source>
        <dbReference type="EMBL" id="CAK9270686.1"/>
    </source>
</evidence>
<feature type="region of interest" description="Disordered" evidence="1">
    <location>
        <begin position="58"/>
        <end position="109"/>
    </location>
</feature>
<sequence>MAGTSGGGFGSRGGDNNEERLRKMVADHLRASELFAIDTRTPEGLASLTSILGQALQAGLTAGEAQREEEARKVAEAKAVEKKRKKDERATTGALSPRTLEKKRRKDERDAIRKEKLDLKKKEEERKKLPLITLAEEGIPTELAYTGAKSTIRHIVSTNFARGVEWGTLSKAEQKRVINQVKGAFRNGGELDSQWIVDKISNSMSQARYHDRMKIRTHLRDLNVYRNLERPLQFSEDIWNAFYQSEVQLRAARQLKEIIEQLAKAKKARELGRSDRDLKALEVKLAECQSVVDEYKRYKRKITAAEMTMGQEHGKEHLFEHVDALLASEGESESSQGSSDEEERGPSTTPSATISSGPCSITSRNASFVGGKDKEDREEEEEEEEEGQGDDDEREEDEQPPPPPENTRKKHSRKKSKRGRKSR</sequence>
<gene>
    <name evidence="2" type="ORF">CSSPJE1EN1_LOCUS16164</name>
</gene>
<feature type="region of interest" description="Disordered" evidence="1">
    <location>
        <begin position="1"/>
        <end position="21"/>
    </location>
</feature>
<evidence type="ECO:0000256" key="1">
    <source>
        <dbReference type="SAM" id="MobiDB-lite"/>
    </source>
</evidence>
<name>A0ABP0WY47_9BRYO</name>
<dbReference type="Proteomes" id="UP001497444">
    <property type="component" value="Chromosome 3"/>
</dbReference>
<feature type="compositionally biased region" description="Gly residues" evidence="1">
    <location>
        <begin position="1"/>
        <end position="13"/>
    </location>
</feature>
<feature type="region of interest" description="Disordered" evidence="1">
    <location>
        <begin position="328"/>
        <end position="423"/>
    </location>
</feature>
<accession>A0ABP0WY47</accession>
<protein>
    <submittedName>
        <fullName evidence="2">Uncharacterized protein</fullName>
    </submittedName>
</protein>
<feature type="compositionally biased region" description="Acidic residues" evidence="1">
    <location>
        <begin position="376"/>
        <end position="399"/>
    </location>
</feature>
<reference evidence="2" key="1">
    <citation type="submission" date="2024-02" db="EMBL/GenBank/DDBJ databases">
        <authorList>
            <consortium name="ELIXIR-Norway"/>
            <consortium name="Elixir Norway"/>
        </authorList>
    </citation>
    <scope>NUCLEOTIDE SEQUENCE</scope>
</reference>
<proteinExistence type="predicted"/>
<feature type="compositionally biased region" description="Basic and acidic residues" evidence="1">
    <location>
        <begin position="65"/>
        <end position="80"/>
    </location>
</feature>
<keyword evidence="3" id="KW-1185">Reference proteome</keyword>
<evidence type="ECO:0000313" key="3">
    <source>
        <dbReference type="Proteomes" id="UP001497444"/>
    </source>
</evidence>
<feature type="compositionally biased region" description="Polar residues" evidence="1">
    <location>
        <begin position="346"/>
        <end position="366"/>
    </location>
</feature>
<dbReference type="EMBL" id="OZ020098">
    <property type="protein sequence ID" value="CAK9270686.1"/>
    <property type="molecule type" value="Genomic_DNA"/>
</dbReference>